<organism evidence="2">
    <name type="scientific">freshwater metagenome</name>
    <dbReference type="NCBI Taxonomy" id="449393"/>
    <lineage>
        <taxon>unclassified sequences</taxon>
        <taxon>metagenomes</taxon>
        <taxon>ecological metagenomes</taxon>
    </lineage>
</organism>
<evidence type="ECO:0000313" key="2">
    <source>
        <dbReference type="EMBL" id="CAB4701336.1"/>
    </source>
</evidence>
<dbReference type="PROSITE" id="PS51725">
    <property type="entry name" value="ABM"/>
    <property type="match status" value="1"/>
</dbReference>
<dbReference type="GO" id="GO:0003824">
    <property type="term" value="F:catalytic activity"/>
    <property type="evidence" value="ECO:0007669"/>
    <property type="project" value="TreeGrafter"/>
</dbReference>
<feature type="domain" description="ABM" evidence="1">
    <location>
        <begin position="4"/>
        <end position="92"/>
    </location>
</feature>
<dbReference type="AlphaFoldDB" id="A0A6J6PS54"/>
<dbReference type="InterPro" id="IPR007138">
    <property type="entry name" value="ABM_dom"/>
</dbReference>
<dbReference type="EMBL" id="CAEZXV010000047">
    <property type="protein sequence ID" value="CAB4701336.1"/>
    <property type="molecule type" value="Genomic_DNA"/>
</dbReference>
<name>A0A6J6PS54_9ZZZZ</name>
<protein>
    <submittedName>
        <fullName evidence="2">Unannotated protein</fullName>
    </submittedName>
</protein>
<evidence type="ECO:0000259" key="1">
    <source>
        <dbReference type="PROSITE" id="PS51725"/>
    </source>
</evidence>
<sequence length="95" mass="10921">MSKVYLFVAIDIKPGKRDDFLKKIEIHGAHIRTEEGCEALEIFTDTNNPNQVCVWEIWTNRELWDAHMVNDASAAWQDVAKEFVNGEKITVMDAI</sequence>
<dbReference type="InterPro" id="IPR011008">
    <property type="entry name" value="Dimeric_a/b-barrel"/>
</dbReference>
<dbReference type="Pfam" id="PF03992">
    <property type="entry name" value="ABM"/>
    <property type="match status" value="1"/>
</dbReference>
<proteinExistence type="predicted"/>
<dbReference type="PANTHER" id="PTHR33336:SF3">
    <property type="entry name" value="ABM DOMAIN-CONTAINING PROTEIN"/>
    <property type="match status" value="1"/>
</dbReference>
<dbReference type="InterPro" id="IPR050744">
    <property type="entry name" value="AI-2_Isomerase_LsrG"/>
</dbReference>
<reference evidence="2" key="1">
    <citation type="submission" date="2020-05" db="EMBL/GenBank/DDBJ databases">
        <authorList>
            <person name="Chiriac C."/>
            <person name="Salcher M."/>
            <person name="Ghai R."/>
            <person name="Kavagutti S V."/>
        </authorList>
    </citation>
    <scope>NUCLEOTIDE SEQUENCE</scope>
</reference>
<gene>
    <name evidence="2" type="ORF">UFOPK2598_00604</name>
</gene>
<dbReference type="SUPFAM" id="SSF54909">
    <property type="entry name" value="Dimeric alpha+beta barrel"/>
    <property type="match status" value="1"/>
</dbReference>
<dbReference type="PANTHER" id="PTHR33336">
    <property type="entry name" value="QUINOL MONOOXYGENASE YGIN-RELATED"/>
    <property type="match status" value="1"/>
</dbReference>
<dbReference type="Gene3D" id="3.30.70.100">
    <property type="match status" value="1"/>
</dbReference>
<accession>A0A6J6PS54</accession>